<feature type="domain" description="NADAR" evidence="1">
    <location>
        <begin position="5"/>
        <end position="70"/>
    </location>
</feature>
<dbReference type="CDD" id="cd15457">
    <property type="entry name" value="NADAR"/>
    <property type="match status" value="1"/>
</dbReference>
<evidence type="ECO:0000313" key="3">
    <source>
        <dbReference type="Proteomes" id="UP001208570"/>
    </source>
</evidence>
<protein>
    <recommendedName>
        <fullName evidence="1">NADAR domain-containing protein</fullName>
    </recommendedName>
</protein>
<dbReference type="SUPFAM" id="SSF143990">
    <property type="entry name" value="YbiA-like"/>
    <property type="match status" value="1"/>
</dbReference>
<dbReference type="InterPro" id="IPR012816">
    <property type="entry name" value="NADAR"/>
</dbReference>
<evidence type="ECO:0000259" key="1">
    <source>
        <dbReference type="Pfam" id="PF08719"/>
    </source>
</evidence>
<dbReference type="Proteomes" id="UP001208570">
    <property type="component" value="Unassembled WGS sequence"/>
</dbReference>
<reference evidence="2" key="1">
    <citation type="journal article" date="2023" name="Mol. Biol. Evol.">
        <title>Third-Generation Sequencing Reveals the Adaptive Role of the Epigenome in Three Deep-Sea Polychaetes.</title>
        <authorList>
            <person name="Perez M."/>
            <person name="Aroh O."/>
            <person name="Sun Y."/>
            <person name="Lan Y."/>
            <person name="Juniper S.K."/>
            <person name="Young C.R."/>
            <person name="Angers B."/>
            <person name="Qian P.Y."/>
        </authorList>
    </citation>
    <scope>NUCLEOTIDE SEQUENCE</scope>
    <source>
        <strain evidence="2">P08H-3</strain>
    </source>
</reference>
<comment type="caution">
    <text evidence="2">The sequence shown here is derived from an EMBL/GenBank/DDBJ whole genome shotgun (WGS) entry which is preliminary data.</text>
</comment>
<keyword evidence="3" id="KW-1185">Reference proteome</keyword>
<evidence type="ECO:0000313" key="2">
    <source>
        <dbReference type="EMBL" id="KAK2157481.1"/>
    </source>
</evidence>
<dbReference type="Gene3D" id="1.10.357.40">
    <property type="entry name" value="YbiA-like"/>
    <property type="match status" value="1"/>
</dbReference>
<name>A0AAD9N755_9ANNE</name>
<feature type="non-terminal residue" evidence="2">
    <location>
        <position position="1"/>
    </location>
</feature>
<accession>A0AAD9N755</accession>
<dbReference type="Pfam" id="PF08719">
    <property type="entry name" value="NADAR"/>
    <property type="match status" value="1"/>
</dbReference>
<dbReference type="EMBL" id="JAODUP010000190">
    <property type="protein sequence ID" value="KAK2157481.1"/>
    <property type="molecule type" value="Genomic_DNA"/>
</dbReference>
<organism evidence="2 3">
    <name type="scientific">Paralvinella palmiformis</name>
    <dbReference type="NCBI Taxonomy" id="53620"/>
    <lineage>
        <taxon>Eukaryota</taxon>
        <taxon>Metazoa</taxon>
        <taxon>Spiralia</taxon>
        <taxon>Lophotrochozoa</taxon>
        <taxon>Annelida</taxon>
        <taxon>Polychaeta</taxon>
        <taxon>Sedentaria</taxon>
        <taxon>Canalipalpata</taxon>
        <taxon>Terebellida</taxon>
        <taxon>Terebelliformia</taxon>
        <taxon>Alvinellidae</taxon>
        <taxon>Paralvinella</taxon>
    </lineage>
</organism>
<gene>
    <name evidence="2" type="ORF">LSH36_190g01007</name>
</gene>
<proteinExistence type="predicted"/>
<sequence length="75" mass="8524">LPAFKEKFRQNLKLLSYLVATGDKVLVKASTDRFCGTGHCLENSNVHDQKMWSGKNVMGDTLMRVRNELKNPMLV</sequence>
<dbReference type="InterPro" id="IPR037238">
    <property type="entry name" value="YbiA-like_sf"/>
</dbReference>
<dbReference type="AlphaFoldDB" id="A0AAD9N755"/>